<dbReference type="PROSITE" id="PS50075">
    <property type="entry name" value="CARRIER"/>
    <property type="match status" value="2"/>
</dbReference>
<evidence type="ECO:0000256" key="8">
    <source>
        <dbReference type="ARBA" id="ARBA00023315"/>
    </source>
</evidence>
<protein>
    <submittedName>
        <fullName evidence="13">Uncharacterized protein</fullName>
    </submittedName>
</protein>
<dbReference type="InterPro" id="IPR009081">
    <property type="entry name" value="PP-bd_ACP"/>
</dbReference>
<comment type="pathway">
    <text evidence="2">Antibiotic biosynthesis.</text>
</comment>
<dbReference type="InterPro" id="IPR014030">
    <property type="entry name" value="Ketoacyl_synth_N"/>
</dbReference>
<dbReference type="Gene3D" id="3.40.50.720">
    <property type="entry name" value="NAD(P)-binding Rossmann-like Domain"/>
    <property type="match status" value="2"/>
</dbReference>
<dbReference type="RefSeq" id="WP_191316859.1">
    <property type="nucleotide sequence ID" value="NZ_BNAW01000072.1"/>
</dbReference>
<dbReference type="InterPro" id="IPR001227">
    <property type="entry name" value="Ac_transferase_dom_sf"/>
</dbReference>
<accession>A0ABQ3L035</accession>
<organism evidence="13 14">
    <name type="scientific">Amycolatopsis bullii</name>
    <dbReference type="NCBI Taxonomy" id="941987"/>
    <lineage>
        <taxon>Bacteria</taxon>
        <taxon>Bacillati</taxon>
        <taxon>Actinomycetota</taxon>
        <taxon>Actinomycetes</taxon>
        <taxon>Pseudonocardiales</taxon>
        <taxon>Pseudonocardiaceae</taxon>
        <taxon>Amycolatopsis</taxon>
    </lineage>
</organism>
<feature type="region of interest" description="C-terminal hotdog fold" evidence="9">
    <location>
        <begin position="1053"/>
        <end position="1187"/>
    </location>
</feature>
<dbReference type="InterPro" id="IPR020841">
    <property type="entry name" value="PKS_Beta-ketoAc_synthase_dom"/>
</dbReference>
<dbReference type="SMART" id="SM00822">
    <property type="entry name" value="PKS_KR"/>
    <property type="match status" value="2"/>
</dbReference>
<dbReference type="PANTHER" id="PTHR43775">
    <property type="entry name" value="FATTY ACID SYNTHASE"/>
    <property type="match status" value="1"/>
</dbReference>
<dbReference type="InterPro" id="IPR049552">
    <property type="entry name" value="PKS_DH_N"/>
</dbReference>
<evidence type="ECO:0000259" key="10">
    <source>
        <dbReference type="PROSITE" id="PS50075"/>
    </source>
</evidence>
<dbReference type="InterPro" id="IPR016035">
    <property type="entry name" value="Acyl_Trfase/lysoPLipase"/>
</dbReference>
<dbReference type="InterPro" id="IPR018201">
    <property type="entry name" value="Ketoacyl_synth_AS"/>
</dbReference>
<reference evidence="14" key="1">
    <citation type="journal article" date="2019" name="Int. J. Syst. Evol. Microbiol.">
        <title>The Global Catalogue of Microorganisms (GCM) 10K type strain sequencing project: providing services to taxonomists for standard genome sequencing and annotation.</title>
        <authorList>
            <consortium name="The Broad Institute Genomics Platform"/>
            <consortium name="The Broad Institute Genome Sequencing Center for Infectious Disease"/>
            <person name="Wu L."/>
            <person name="Ma J."/>
        </authorList>
    </citation>
    <scope>NUCLEOTIDE SEQUENCE [LARGE SCALE GENOMIC DNA]</scope>
    <source>
        <strain evidence="14">CGMCC 4.7680</strain>
    </source>
</reference>
<proteinExistence type="predicted"/>
<keyword evidence="14" id="KW-1185">Reference proteome</keyword>
<dbReference type="InterPro" id="IPR041618">
    <property type="entry name" value="PKS_DE"/>
</dbReference>
<dbReference type="Pfam" id="PF18369">
    <property type="entry name" value="PKS_DE"/>
    <property type="match status" value="1"/>
</dbReference>
<dbReference type="Pfam" id="PF14765">
    <property type="entry name" value="PS-DH"/>
    <property type="match status" value="1"/>
</dbReference>
<dbReference type="Gene3D" id="3.40.366.10">
    <property type="entry name" value="Malonyl-Coenzyme A Acyl Carrier Protein, domain 2"/>
    <property type="match status" value="2"/>
</dbReference>
<dbReference type="SUPFAM" id="SSF55048">
    <property type="entry name" value="Probable ACP-binding domain of malonyl-CoA ACP transacylase"/>
    <property type="match status" value="2"/>
</dbReference>
<dbReference type="SMART" id="SM00827">
    <property type="entry name" value="PKS_AT"/>
    <property type="match status" value="2"/>
</dbReference>
<evidence type="ECO:0000313" key="14">
    <source>
        <dbReference type="Proteomes" id="UP000649955"/>
    </source>
</evidence>
<dbReference type="InterPro" id="IPR020806">
    <property type="entry name" value="PKS_PP-bd"/>
</dbReference>
<dbReference type="InterPro" id="IPR036299">
    <property type="entry name" value="Polyketide_synth_docking_sf"/>
</dbReference>
<dbReference type="SUPFAM" id="SSF53901">
    <property type="entry name" value="Thiolase-like"/>
    <property type="match status" value="2"/>
</dbReference>
<dbReference type="NCBIfam" id="NF045894">
    <property type="entry name" value="PKS_plus_SDR"/>
    <property type="match status" value="1"/>
</dbReference>
<dbReference type="Gene3D" id="3.10.129.110">
    <property type="entry name" value="Polyketide synthase dehydratase"/>
    <property type="match status" value="1"/>
</dbReference>
<dbReference type="InterPro" id="IPR036736">
    <property type="entry name" value="ACP-like_sf"/>
</dbReference>
<dbReference type="SUPFAM" id="SSF52151">
    <property type="entry name" value="FabD/lysophospholipase-like"/>
    <property type="match status" value="2"/>
</dbReference>
<dbReference type="SMART" id="SM01294">
    <property type="entry name" value="PKS_PP_betabranch"/>
    <property type="match status" value="2"/>
</dbReference>
<evidence type="ECO:0000259" key="11">
    <source>
        <dbReference type="PROSITE" id="PS52004"/>
    </source>
</evidence>
<feature type="domain" description="Carrier" evidence="10">
    <location>
        <begin position="3125"/>
        <end position="3200"/>
    </location>
</feature>
<dbReference type="Gene3D" id="6.10.140.1830">
    <property type="match status" value="1"/>
</dbReference>
<dbReference type="InterPro" id="IPR049551">
    <property type="entry name" value="PKS_DH_C"/>
</dbReference>
<dbReference type="SUPFAM" id="SSF51735">
    <property type="entry name" value="NAD(P)-binding Rossmann-fold domains"/>
    <property type="match status" value="4"/>
</dbReference>
<dbReference type="CDD" id="cd08952">
    <property type="entry name" value="KR_1_SDR_x"/>
    <property type="match status" value="1"/>
</dbReference>
<dbReference type="SMART" id="SM00826">
    <property type="entry name" value="PKS_DH"/>
    <property type="match status" value="1"/>
</dbReference>
<dbReference type="InterPro" id="IPR014031">
    <property type="entry name" value="Ketoacyl_synth_C"/>
</dbReference>
<dbReference type="Pfam" id="PF00698">
    <property type="entry name" value="Acyl_transf_1"/>
    <property type="match status" value="2"/>
</dbReference>
<dbReference type="InterPro" id="IPR042104">
    <property type="entry name" value="PKS_dehydratase_sf"/>
</dbReference>
<dbReference type="Gene3D" id="3.30.70.3290">
    <property type="match status" value="2"/>
</dbReference>
<dbReference type="PROSITE" id="PS52004">
    <property type="entry name" value="KS3_2"/>
    <property type="match status" value="2"/>
</dbReference>
<evidence type="ECO:0000256" key="7">
    <source>
        <dbReference type="ARBA" id="ARBA00023268"/>
    </source>
</evidence>
<dbReference type="CDD" id="cd08956">
    <property type="entry name" value="KR_3_FAS_SDR_x"/>
    <property type="match status" value="1"/>
</dbReference>
<evidence type="ECO:0000256" key="3">
    <source>
        <dbReference type="ARBA" id="ARBA00022450"/>
    </source>
</evidence>
<dbReference type="InterPro" id="IPR015083">
    <property type="entry name" value="NorB/c/GfsB-D-like_docking"/>
</dbReference>
<gene>
    <name evidence="13" type="ORF">GCM10017567_83590</name>
</gene>
<feature type="domain" description="Carrier" evidence="10">
    <location>
        <begin position="1640"/>
        <end position="1715"/>
    </location>
</feature>
<dbReference type="InterPro" id="IPR055123">
    <property type="entry name" value="SpnB-like_Rossmann"/>
</dbReference>
<evidence type="ECO:0000256" key="4">
    <source>
        <dbReference type="ARBA" id="ARBA00022553"/>
    </source>
</evidence>
<dbReference type="SUPFAM" id="SSF47336">
    <property type="entry name" value="ACP-like"/>
    <property type="match status" value="2"/>
</dbReference>
<dbReference type="PROSITE" id="PS00606">
    <property type="entry name" value="KS3_1"/>
    <property type="match status" value="2"/>
</dbReference>
<dbReference type="InterPro" id="IPR016039">
    <property type="entry name" value="Thiolase-like"/>
</dbReference>
<dbReference type="Pfam" id="PF16197">
    <property type="entry name" value="KAsynt_C_assoc"/>
    <property type="match status" value="2"/>
</dbReference>
<dbReference type="SMART" id="SM00823">
    <property type="entry name" value="PKS_PP"/>
    <property type="match status" value="2"/>
</dbReference>
<feature type="domain" description="Ketosynthase family 3 (KS3)" evidence="11">
    <location>
        <begin position="1732"/>
        <end position="2156"/>
    </location>
</feature>
<dbReference type="Pfam" id="PF08659">
    <property type="entry name" value="KR"/>
    <property type="match status" value="2"/>
</dbReference>
<dbReference type="InterPro" id="IPR057326">
    <property type="entry name" value="KR_dom"/>
</dbReference>
<dbReference type="InterPro" id="IPR036291">
    <property type="entry name" value="NAD(P)-bd_dom_sf"/>
</dbReference>
<dbReference type="SMART" id="SM00825">
    <property type="entry name" value="PKS_KS"/>
    <property type="match status" value="2"/>
</dbReference>
<keyword evidence="7" id="KW-0511">Multifunctional enzyme</keyword>
<dbReference type="InterPro" id="IPR032821">
    <property type="entry name" value="PKS_assoc"/>
</dbReference>
<dbReference type="InterPro" id="IPR006162">
    <property type="entry name" value="Ppantetheine_attach_site"/>
</dbReference>
<feature type="domain" description="Ketosynthase family 3 (KS3)" evidence="11">
    <location>
        <begin position="33"/>
        <end position="460"/>
    </location>
</feature>
<evidence type="ECO:0000256" key="6">
    <source>
        <dbReference type="ARBA" id="ARBA00023194"/>
    </source>
</evidence>
<evidence type="ECO:0000313" key="13">
    <source>
        <dbReference type="EMBL" id="GHG48275.1"/>
    </source>
</evidence>
<keyword evidence="3" id="KW-0596">Phosphopantetheine</keyword>
<name>A0ABQ3L035_9PSEU</name>
<dbReference type="PANTHER" id="PTHR43775:SF51">
    <property type="entry name" value="INACTIVE PHENOLPHTHIOCEROL SYNTHESIS POLYKETIDE SYNTHASE TYPE I PKS1-RELATED"/>
    <property type="match status" value="1"/>
</dbReference>
<feature type="active site" description="Proton donor; for dehydratase activity" evidence="9">
    <location>
        <position position="1114"/>
    </location>
</feature>
<comment type="cofactor">
    <cofactor evidence="1">
        <name>pantetheine 4'-phosphate</name>
        <dbReference type="ChEBI" id="CHEBI:47942"/>
    </cofactor>
</comment>
<dbReference type="Gene3D" id="3.40.47.10">
    <property type="match status" value="2"/>
</dbReference>
<dbReference type="InterPro" id="IPR050091">
    <property type="entry name" value="PKS_NRPS_Biosynth_Enz"/>
</dbReference>
<dbReference type="EMBL" id="BNAW01000072">
    <property type="protein sequence ID" value="GHG48275.1"/>
    <property type="molecule type" value="Genomic_DNA"/>
</dbReference>
<dbReference type="InterPro" id="IPR020807">
    <property type="entry name" value="PKS_DH"/>
</dbReference>
<dbReference type="PROSITE" id="PS00012">
    <property type="entry name" value="PHOSPHOPANTETHEINE"/>
    <property type="match status" value="1"/>
</dbReference>
<dbReference type="SUPFAM" id="SSF101173">
    <property type="entry name" value="Docking domain B of the erythromycin polyketide synthase (DEBS)"/>
    <property type="match status" value="1"/>
</dbReference>
<evidence type="ECO:0000256" key="2">
    <source>
        <dbReference type="ARBA" id="ARBA00004792"/>
    </source>
</evidence>
<dbReference type="Pfam" id="PF22953">
    <property type="entry name" value="SpnB_Rossmann"/>
    <property type="match status" value="1"/>
</dbReference>
<keyword evidence="8" id="KW-0012">Acyltransferase</keyword>
<comment type="caution">
    <text evidence="13">The sequence shown here is derived from an EMBL/GenBank/DDBJ whole genome shotgun (WGS) entry which is preliminary data.</text>
</comment>
<dbReference type="InterPro" id="IPR016036">
    <property type="entry name" value="Malonyl_transacylase_ACP-bd"/>
</dbReference>
<feature type="domain" description="PKS/mFAS DH" evidence="12">
    <location>
        <begin position="922"/>
        <end position="1187"/>
    </location>
</feature>
<dbReference type="Proteomes" id="UP000649955">
    <property type="component" value="Unassembled WGS sequence"/>
</dbReference>
<dbReference type="InterPro" id="IPR014043">
    <property type="entry name" value="Acyl_transferase_dom"/>
</dbReference>
<evidence type="ECO:0000256" key="9">
    <source>
        <dbReference type="PROSITE-ProRule" id="PRU01363"/>
    </source>
</evidence>
<keyword evidence="4" id="KW-0597">Phosphoprotein</keyword>
<keyword evidence="5" id="KW-0808">Transferase</keyword>
<feature type="region of interest" description="N-terminal hotdog fold" evidence="9">
    <location>
        <begin position="922"/>
        <end position="1042"/>
    </location>
</feature>
<feature type="active site" description="Proton acceptor; for dehydratase activity" evidence="9">
    <location>
        <position position="954"/>
    </location>
</feature>
<dbReference type="InterPro" id="IPR049900">
    <property type="entry name" value="PKS_mFAS_DH"/>
</dbReference>
<dbReference type="Pfam" id="PF02801">
    <property type="entry name" value="Ketoacyl-synt_C"/>
    <property type="match status" value="2"/>
</dbReference>
<evidence type="ECO:0000256" key="5">
    <source>
        <dbReference type="ARBA" id="ARBA00022679"/>
    </source>
</evidence>
<dbReference type="PROSITE" id="PS52019">
    <property type="entry name" value="PKS_MFAS_DH"/>
    <property type="match status" value="1"/>
</dbReference>
<evidence type="ECO:0000259" key="12">
    <source>
        <dbReference type="PROSITE" id="PS52019"/>
    </source>
</evidence>
<dbReference type="Pfam" id="PF08990">
    <property type="entry name" value="Docking"/>
    <property type="match status" value="1"/>
</dbReference>
<dbReference type="Pfam" id="PF00109">
    <property type="entry name" value="ketoacyl-synt"/>
    <property type="match status" value="2"/>
</dbReference>
<dbReference type="Pfam" id="PF21089">
    <property type="entry name" value="PKS_DH_N"/>
    <property type="match status" value="1"/>
</dbReference>
<dbReference type="Gene3D" id="1.10.1200.10">
    <property type="entry name" value="ACP-like"/>
    <property type="match status" value="2"/>
</dbReference>
<sequence>MSNEDKLRDYLKRVTADLHEARERLREHEAGTADPIAIVGMACRFPGGVSSPDELWELVADGRDAITAFPADRGWDLAALYDPDPDHVGTSTTREGGFLHDAAEFDAGFFGVSPREALAMDPQQRLLLETSWEAFEDAGIDPGTVRGGRVGVFTGIMYHDYGSRLQHRPNPEFEGYLGEGSAGSIASGRVAYVLGLEGPAVTVDTACSSSLVSLHLAVQSLRRGECELALAAGATVMATPATFVEFSRQRGLSPDGRCKSFGDAADGTGWGEGAGVVLVERLSDAVRKGHRVLAVVRGSAINSDGASNGLTAPNGPSQQRVIRAALADARLAPSDVDVVEAHGTGTVLGDPIEADALLAVYGAGRAADRPLWLGSVKSNIGHTQAAAGVAGVIKAVQAMRHGVVPKTLHADPLSSHVDWSSGRVRPALEAVAWADPGRPRRAGVSSFGISGTNAHVILEQAPEAGPEPAPAPVPVVPWVLSAASEPALRAQAARLAAVDADPVDIGWSLLTTRALLPHRAVVLATDRASAEAGLAALAGGEPAPNVVTGRATGPRKPAFVFSGQGSQRPGMGRELHESYPVFAAALDEVCAAFAPHLPRPLREVMFADTGQPEAALLDETRYTQPALFAFEVALYRLAVSFGLGPHALTGHSVGEIAAAHVAGVLSLADACALVAARGALMQELPAGGAMLAVAAAEGDVAGLLGDRAGLAAVNGPDAVVISGDESAVDDLATAFAARGVRVRRLRVSHAFHSPRMEPMLDAFRAVVRGLEFREPALPIVSTVTGAVAGPGELTDPEYWVRHARETVRFADAVDALRDAGATAYVELGPDAVLAAMVRGCLGDGATEPVVPMLRRGRPEAEAVLAAIGTAFVSGTGVDWLSVLPTGRRVALPTYAFQRERYWLDPPADAGDLTAAGLGAAGHPLLSTVVGVAGSDRLVLTGRLSGRTRPWLTEHAVAGTVLLPGTAFVELALRAGAEVGCPLVAELTLQAPLVLPGDDGVDVQLVLDPPDETGRRPLAVYSRAGEAWLPHATGLLAPGVPAAADEEPWPPAGARAEDVAGLYDRLAGLGFGYGPVFQGLRALWRRGPDLFAELALPAEAHRDAGGYALHPALLDAALHALAGDDAASPLLPFAWHDVVVHTPGAAVARARLTRRGETLSLALSDQEGRPVASVRSLVLRPLDPALLRASGIADALFTLGWVPASPSRTRPGRCVVIGPGLAGSAAPLPEFADLPALLLDTGPEPEFVLAPVPSGNTGPVAAAHRMTADVLRLLRSWLSLDRFAGTRLVIVTAGAAGDPAAAAVHGLVRSAQAEHPGRFVLADIEDAADLPALTAALGTDEPQLAVRSGVVTVPRLARAEPAAAPAWDPDGTVLITGGTGGLGALVARHLVRRHGVRHLVLLGRRGAAAPGADALVRELTELGARVAVHACDVADRAAVAGVLAGIPAGHPLRAVVHAAGVVADATVGALTGERVDQVLAPKADAAWHLHELTRGADLIAFVLFSSVAGVLGSGGQSNYAAANAFLDGLARHRRAIGLPAVSIAWGPWETGMAGRLDERRATRVAGAATPLTDEDGLALLDAVLEGSGAVPVAVRLNTAAVGDEVPAVLRDLVRTRPRKPAGRTPALAARLAGADGPERERLLLDLVRTETAAVLGHRDPAAVDLELSFGDQGLDSLTALELRNRLSTATGRTLPAAVVFDHPEPLRLARFLGAELAGADPGPVAPRPRGATEEPVAIVGMACRYPGGVSSPEELWELVAQGRDAVGSFPADRGWDLAALYDPDPGHAGTSYVREGGFLYDAADFDAGFFGISPREALAMDPQQRLLLETSWTALEHAGIDPASLRGSSAGVFTGLMYHDYATGLTSVPDEVRGLLATGNSGSAASGRLSYTFGLEGPAVTVDTACSSSLVALHLAAQSLRRGECDLAIAGGVTVMATPATFLEFSRQGGLSPDGRCKAFAAAADGTGWGEGVGVLVVERLSDARRHGHRVLAVVRGSAVNQDGASNGLTAPNGPAQQRVILAALADAGLRPSDVDAVEAHGTGTKLGDPIEAEAVLATYGRDRERPLWLGSVKSNIGHTQAAAGVAGVIKMIMAMRHGALPGTLHVDEPTPHVDWSSGSVALLTEPVAWPAPGRPRRAGISSFGVSGTNAHIVLEEGIETPGEPRPAEPAGPVPWVISAHDPDALRAQAERLHRHLTRAGADTTPADIGLSLATTRAALPHRAVVLGRDRGELLAGLAELAGGGQVAARGEAPRTPPKTVFVFPGQGSQWPAMARELLAAEPVFRERLLACAQALGPHVGWSLLEVLESADEAALERVDVVQPALFAVMVSLAELWRSHGVVPDAVVGHSQGEIAAAVVSGALSLEDGAKVVALRSQAISRIAGSGAMASIPLPAGEVRALLGGSVELAVHNGPSATVVAGPAGEVAELVERCREAGIRAKRVPVDYASHSGAVEEIRDTITTTLDGITPRAAGIAFHSTVTGGVLDTTTLDAGYWYANLRRPVLFEDAVRGLVAGGHRAFIEVSPHPVLTAAVQDTLAATGTEAVVTGTLRRDDGGRDRLLASLATAYTGGVRVDWTPWWPGARRVELPGYAFQRRPYWLEAAHAGEAADPVQAAFWAAVEAEDAAGLAATLGVGGERQDELRAVLPALAGWRRGHRAAAETGSWRYRVVWRRVPPTGARVAGRWLVLVPRGGGPLPAEVADLDPVTVDVAPDADRAELAGLLAASQSAGPVAGVLCFPDGPAERAVASAVTAVQALADAGGAARLWCVTRGAVTTGPGDAVPEPAQAAVWGAGRIAALEHPGHWGGLVDLPAGGGRGAADGLAAALAAAPEDQLAVRATGLHVRRLVRSTPGGGTWQPAGTALVTGGSGSLGLETARWLARRGCDHVVVTATGPAFERAAELDAELVALGAKTTFLQWDPAMPDAAAALAAALPGVRLSVVVHADAGHGTTPIAELDPERIAQLLRRVVAATGTLAELARAHDASALVLYRGVPGVWGSAGGGVHAAADAFLEAFAEQGRAAGLPVTSVAWGPWATADPDDLAKTTRRHGLPGMDPAKALSALRPPGGEPEIVADVDWTRLSAALTAFRQAPLLAELADVRSEPAEESPGGGFAALPPPERRAAVLRLVVTAAAAVLGHGPAGTVGGRRAFKELGFDSVTAVELRNRLTAATGLALPPTLVFDHPTPEALAEHISAELTPDPGPESVPDLIARLESALPHASLDEGSRTAVAARLGAVLASLAGGPGSSAGAGGGPVPVNGLATASAEELLAFIDREFGNDG</sequence>
<keyword evidence="6" id="KW-0045">Antibiotic biosynthesis</keyword>
<evidence type="ECO:0000256" key="1">
    <source>
        <dbReference type="ARBA" id="ARBA00001957"/>
    </source>
</evidence>
<dbReference type="CDD" id="cd00833">
    <property type="entry name" value="PKS"/>
    <property type="match status" value="2"/>
</dbReference>
<dbReference type="InterPro" id="IPR013968">
    <property type="entry name" value="PKS_KR"/>
</dbReference>
<dbReference type="Pfam" id="PF00550">
    <property type="entry name" value="PP-binding"/>
    <property type="match status" value="2"/>
</dbReference>